<feature type="region of interest" description="Disordered" evidence="1">
    <location>
        <begin position="270"/>
        <end position="293"/>
    </location>
</feature>
<keyword evidence="4" id="KW-1185">Reference proteome</keyword>
<sequence length="293" mass="30832">MAEFRLPFALRAALRERLLKAQVLATAAALVIGCPALILFNLTALDAYAADGKIPGLTALVTTVAAVLLFALTGVGGAARVYGPRLGLPVTRMVCNALIIAHRVRRLEASPSRLAGAVDGVAAVLVHRAKKYHVRQERAATVEHAKRVREALRWDARRVQRGDADAVDALAGKLVTVLHGLCAGTPQNLLPESFLASPQVAQSEPRKRVAGLAALGVILASALACLLSAVGVPEGAVAPLTIVTLLLPLKLGGRSEPLLQARELLDFTRVGSEPPVTAQQEPEERQPATAGRE</sequence>
<feature type="transmembrane region" description="Helical" evidence="2">
    <location>
        <begin position="57"/>
        <end position="83"/>
    </location>
</feature>
<keyword evidence="2" id="KW-1133">Transmembrane helix</keyword>
<comment type="caution">
    <text evidence="3">The sequence shown here is derived from an EMBL/GenBank/DDBJ whole genome shotgun (WGS) entry which is preliminary data.</text>
</comment>
<gene>
    <name evidence="3" type="ORF">DQ392_31300</name>
</gene>
<protein>
    <submittedName>
        <fullName evidence="3">Uncharacterized protein</fullName>
    </submittedName>
</protein>
<evidence type="ECO:0000256" key="1">
    <source>
        <dbReference type="SAM" id="MobiDB-lite"/>
    </source>
</evidence>
<evidence type="ECO:0000313" key="3">
    <source>
        <dbReference type="EMBL" id="RCG13779.1"/>
    </source>
</evidence>
<feature type="transmembrane region" description="Helical" evidence="2">
    <location>
        <begin position="209"/>
        <end position="230"/>
    </location>
</feature>
<dbReference type="AlphaFoldDB" id="A0A367E7P6"/>
<evidence type="ECO:0000313" key="4">
    <source>
        <dbReference type="Proteomes" id="UP000253507"/>
    </source>
</evidence>
<feature type="compositionally biased region" description="Basic and acidic residues" evidence="1">
    <location>
        <begin position="282"/>
        <end position="293"/>
    </location>
</feature>
<dbReference type="PROSITE" id="PS51257">
    <property type="entry name" value="PROKAR_LIPOPROTEIN"/>
    <property type="match status" value="1"/>
</dbReference>
<organism evidence="3 4">
    <name type="scientific">Streptomyces reniochalinae</name>
    <dbReference type="NCBI Taxonomy" id="2250578"/>
    <lineage>
        <taxon>Bacteria</taxon>
        <taxon>Bacillati</taxon>
        <taxon>Actinomycetota</taxon>
        <taxon>Actinomycetes</taxon>
        <taxon>Kitasatosporales</taxon>
        <taxon>Streptomycetaceae</taxon>
        <taxon>Streptomyces</taxon>
    </lineage>
</organism>
<reference evidence="3 4" key="1">
    <citation type="submission" date="2018-06" db="EMBL/GenBank/DDBJ databases">
        <title>Streptomyces reniochalinae sp. nov. and Streptomyces diacarnus sp. nov. from marine sponges.</title>
        <authorList>
            <person name="Li L."/>
        </authorList>
    </citation>
    <scope>NUCLEOTIDE SEQUENCE [LARGE SCALE GENOMIC DNA]</scope>
    <source>
        <strain evidence="3 4">LHW50302</strain>
    </source>
</reference>
<dbReference type="EMBL" id="QOIM01000047">
    <property type="protein sequence ID" value="RCG13779.1"/>
    <property type="molecule type" value="Genomic_DNA"/>
</dbReference>
<dbReference type="Proteomes" id="UP000253507">
    <property type="component" value="Unassembled WGS sequence"/>
</dbReference>
<accession>A0A367E7P6</accession>
<evidence type="ECO:0000256" key="2">
    <source>
        <dbReference type="SAM" id="Phobius"/>
    </source>
</evidence>
<feature type="transmembrane region" description="Helical" evidence="2">
    <location>
        <begin position="21"/>
        <end position="45"/>
    </location>
</feature>
<proteinExistence type="predicted"/>
<keyword evidence="2" id="KW-0472">Membrane</keyword>
<keyword evidence="2" id="KW-0812">Transmembrane</keyword>
<name>A0A367E7P6_9ACTN</name>